<sequence length="76" mass="8609">MFNTTLNILQTVQAPVPDTQTYIQRLEQEKAEKLRGDKGDNRSFFAKYWIYIVPLVIFLMISSATNPETQGASGGR</sequence>
<evidence type="ECO:0000256" key="9">
    <source>
        <dbReference type="SAM" id="Phobius"/>
    </source>
</evidence>
<keyword evidence="8 9" id="KW-0472">Membrane</keyword>
<dbReference type="PANTHER" id="PTHR21397:SF4">
    <property type="entry name" value="ER MEMBRANE PROTEIN COMPLEX SUBUNIT 10"/>
    <property type="match status" value="1"/>
</dbReference>
<evidence type="ECO:0000256" key="1">
    <source>
        <dbReference type="ARBA" id="ARBA00004115"/>
    </source>
</evidence>
<evidence type="ECO:0000313" key="11">
    <source>
        <dbReference type="Proteomes" id="UP000285301"/>
    </source>
</evidence>
<comment type="similarity">
    <text evidence="2">Belongs to the EMC10 family.</text>
</comment>
<dbReference type="Proteomes" id="UP000285301">
    <property type="component" value="Unassembled WGS sequence"/>
</dbReference>
<keyword evidence="6" id="KW-0256">Endoplasmic reticulum</keyword>
<evidence type="ECO:0000256" key="7">
    <source>
        <dbReference type="ARBA" id="ARBA00022989"/>
    </source>
</evidence>
<evidence type="ECO:0000256" key="2">
    <source>
        <dbReference type="ARBA" id="ARBA00007695"/>
    </source>
</evidence>
<keyword evidence="5" id="KW-0732">Signal</keyword>
<keyword evidence="4 9" id="KW-0812">Transmembrane</keyword>
<dbReference type="PANTHER" id="PTHR21397">
    <property type="entry name" value="CHROMATIN COMPLEXES SUBUNIT BAP18-RELATED"/>
    <property type="match status" value="1"/>
</dbReference>
<keyword evidence="7 9" id="KW-1133">Transmembrane helix</keyword>
<dbReference type="EMBL" id="NCKU01000189">
    <property type="protein sequence ID" value="RWS16688.1"/>
    <property type="molecule type" value="Genomic_DNA"/>
</dbReference>
<dbReference type="AlphaFoldDB" id="A0A443RN94"/>
<evidence type="ECO:0000256" key="6">
    <source>
        <dbReference type="ARBA" id="ARBA00022824"/>
    </source>
</evidence>
<proteinExistence type="inferred from homology"/>
<name>A0A443RN94_9ACAR</name>
<feature type="transmembrane region" description="Helical" evidence="9">
    <location>
        <begin position="48"/>
        <end position="65"/>
    </location>
</feature>
<comment type="subcellular location">
    <subcellularLocation>
        <location evidence="1">Endoplasmic reticulum membrane</location>
        <topology evidence="1">Single-pass type I membrane protein</topology>
    </subcellularLocation>
</comment>
<accession>A0A443RN94</accession>
<dbReference type="Pfam" id="PF21203">
    <property type="entry name" value="ECM10"/>
    <property type="match status" value="1"/>
</dbReference>
<evidence type="ECO:0000256" key="5">
    <source>
        <dbReference type="ARBA" id="ARBA00022729"/>
    </source>
</evidence>
<comment type="caution">
    <text evidence="10">The sequence shown here is derived from an EMBL/GenBank/DDBJ whole genome shotgun (WGS) entry which is preliminary data.</text>
</comment>
<organism evidence="10 11">
    <name type="scientific">Dinothrombium tinctorium</name>
    <dbReference type="NCBI Taxonomy" id="1965070"/>
    <lineage>
        <taxon>Eukaryota</taxon>
        <taxon>Metazoa</taxon>
        <taxon>Ecdysozoa</taxon>
        <taxon>Arthropoda</taxon>
        <taxon>Chelicerata</taxon>
        <taxon>Arachnida</taxon>
        <taxon>Acari</taxon>
        <taxon>Acariformes</taxon>
        <taxon>Trombidiformes</taxon>
        <taxon>Prostigmata</taxon>
        <taxon>Anystina</taxon>
        <taxon>Parasitengona</taxon>
        <taxon>Trombidioidea</taxon>
        <taxon>Trombidiidae</taxon>
        <taxon>Dinothrombium</taxon>
    </lineage>
</organism>
<evidence type="ECO:0000256" key="8">
    <source>
        <dbReference type="ARBA" id="ARBA00023136"/>
    </source>
</evidence>
<dbReference type="OrthoDB" id="1894652at2759"/>
<evidence type="ECO:0000313" key="10">
    <source>
        <dbReference type="EMBL" id="RWS16688.1"/>
    </source>
</evidence>
<evidence type="ECO:0000256" key="4">
    <source>
        <dbReference type="ARBA" id="ARBA00022692"/>
    </source>
</evidence>
<gene>
    <name evidence="10" type="ORF">B4U79_07841</name>
</gene>
<dbReference type="GO" id="GO:0072546">
    <property type="term" value="C:EMC complex"/>
    <property type="evidence" value="ECO:0007669"/>
    <property type="project" value="TreeGrafter"/>
</dbReference>
<dbReference type="STRING" id="1965070.A0A443RN94"/>
<reference evidence="10 11" key="1">
    <citation type="journal article" date="2018" name="Gigascience">
        <title>Genomes of trombidid mites reveal novel predicted allergens and laterally-transferred genes associated with secondary metabolism.</title>
        <authorList>
            <person name="Dong X."/>
            <person name="Chaisiri K."/>
            <person name="Xia D."/>
            <person name="Armstrong S.D."/>
            <person name="Fang Y."/>
            <person name="Donnelly M.J."/>
            <person name="Kadowaki T."/>
            <person name="McGarry J.W."/>
            <person name="Darby A.C."/>
            <person name="Makepeace B.L."/>
        </authorList>
    </citation>
    <scope>NUCLEOTIDE SEQUENCE [LARGE SCALE GENOMIC DNA]</scope>
    <source>
        <strain evidence="10">UoL-WK</strain>
    </source>
</reference>
<keyword evidence="11" id="KW-1185">Reference proteome</keyword>
<evidence type="ECO:0000256" key="3">
    <source>
        <dbReference type="ARBA" id="ARBA00020105"/>
    </source>
</evidence>
<protein>
    <recommendedName>
        <fullName evidence="3">ER membrane protein complex subunit 10</fullName>
    </recommendedName>
</protein>